<dbReference type="InterPro" id="IPR000515">
    <property type="entry name" value="MetI-like"/>
</dbReference>
<dbReference type="SUPFAM" id="SSF161098">
    <property type="entry name" value="MetI-like"/>
    <property type="match status" value="1"/>
</dbReference>
<keyword evidence="4 7" id="KW-0812">Transmembrane</keyword>
<feature type="transmembrane region" description="Helical" evidence="7">
    <location>
        <begin position="96"/>
        <end position="117"/>
    </location>
</feature>
<evidence type="ECO:0000256" key="2">
    <source>
        <dbReference type="ARBA" id="ARBA00022448"/>
    </source>
</evidence>
<name>A0A543HZN6_9MICO</name>
<comment type="caution">
    <text evidence="10">The sequence shown here is derived from an EMBL/GenBank/DDBJ whole genome shotgun (WGS) entry which is preliminary data.</text>
</comment>
<proteinExistence type="inferred from homology"/>
<protein>
    <submittedName>
        <fullName evidence="10">Carbohydrate ABC transporter membrane protein 1 (CUT1 family)</fullName>
    </submittedName>
</protein>
<evidence type="ECO:0000313" key="11">
    <source>
        <dbReference type="Proteomes" id="UP000316747"/>
    </source>
</evidence>
<organism evidence="10 11">
    <name type="scientific">Humibacillus xanthopallidus</name>
    <dbReference type="NCBI Taxonomy" id="412689"/>
    <lineage>
        <taxon>Bacteria</taxon>
        <taxon>Bacillati</taxon>
        <taxon>Actinomycetota</taxon>
        <taxon>Actinomycetes</taxon>
        <taxon>Micrococcales</taxon>
        <taxon>Intrasporangiaceae</taxon>
        <taxon>Humibacillus</taxon>
    </lineage>
</organism>
<evidence type="ECO:0000256" key="8">
    <source>
        <dbReference type="SAM" id="MobiDB-lite"/>
    </source>
</evidence>
<dbReference type="CDD" id="cd06261">
    <property type="entry name" value="TM_PBP2"/>
    <property type="match status" value="1"/>
</dbReference>
<comment type="subcellular location">
    <subcellularLocation>
        <location evidence="1 7">Cell membrane</location>
        <topology evidence="1 7">Multi-pass membrane protein</topology>
    </subcellularLocation>
</comment>
<evidence type="ECO:0000259" key="9">
    <source>
        <dbReference type="PROSITE" id="PS50928"/>
    </source>
</evidence>
<feature type="transmembrane region" description="Helical" evidence="7">
    <location>
        <begin position="283"/>
        <end position="305"/>
    </location>
</feature>
<dbReference type="GO" id="GO:0055085">
    <property type="term" value="P:transmembrane transport"/>
    <property type="evidence" value="ECO:0007669"/>
    <property type="project" value="InterPro"/>
</dbReference>
<dbReference type="OrthoDB" id="4790574at2"/>
<dbReference type="InterPro" id="IPR051393">
    <property type="entry name" value="ABC_transporter_permease"/>
</dbReference>
<gene>
    <name evidence="10" type="ORF">FBY41_0128</name>
</gene>
<reference evidence="10 11" key="1">
    <citation type="submission" date="2019-06" db="EMBL/GenBank/DDBJ databases">
        <title>Genome sequencing of plant associated microbes to promote plant fitness in Sorghum bicolor and Oryza sativa.</title>
        <authorList>
            <person name="Coleman-Derr D."/>
        </authorList>
    </citation>
    <scope>NUCLEOTIDE SEQUENCE [LARGE SCALE GENOMIC DNA]</scope>
    <source>
        <strain evidence="10 11">KV-663</strain>
    </source>
</reference>
<keyword evidence="5 7" id="KW-1133">Transmembrane helix</keyword>
<keyword evidence="3" id="KW-1003">Cell membrane</keyword>
<dbReference type="Pfam" id="PF00528">
    <property type="entry name" value="BPD_transp_1"/>
    <property type="match status" value="1"/>
</dbReference>
<evidence type="ECO:0000256" key="3">
    <source>
        <dbReference type="ARBA" id="ARBA00022475"/>
    </source>
</evidence>
<feature type="transmembrane region" description="Helical" evidence="7">
    <location>
        <begin position="36"/>
        <end position="62"/>
    </location>
</feature>
<evidence type="ECO:0000256" key="5">
    <source>
        <dbReference type="ARBA" id="ARBA00022989"/>
    </source>
</evidence>
<evidence type="ECO:0000313" key="10">
    <source>
        <dbReference type="EMBL" id="TQM63778.1"/>
    </source>
</evidence>
<dbReference type="EMBL" id="VFPM01000001">
    <property type="protein sequence ID" value="TQM63778.1"/>
    <property type="molecule type" value="Genomic_DNA"/>
</dbReference>
<feature type="region of interest" description="Disordered" evidence="8">
    <location>
        <begin position="1"/>
        <end position="25"/>
    </location>
</feature>
<dbReference type="GO" id="GO:0005886">
    <property type="term" value="C:plasma membrane"/>
    <property type="evidence" value="ECO:0007669"/>
    <property type="project" value="UniProtKB-SubCell"/>
</dbReference>
<dbReference type="SUPFAM" id="SSF160964">
    <property type="entry name" value="MalF N-terminal region-like"/>
    <property type="match status" value="1"/>
</dbReference>
<evidence type="ECO:0000256" key="6">
    <source>
        <dbReference type="ARBA" id="ARBA00023136"/>
    </source>
</evidence>
<accession>A0A543HZN6</accession>
<dbReference type="AlphaFoldDB" id="A0A543HZN6"/>
<feature type="domain" description="ABC transmembrane type-1" evidence="9">
    <location>
        <begin position="92"/>
        <end position="304"/>
    </location>
</feature>
<evidence type="ECO:0000256" key="7">
    <source>
        <dbReference type="RuleBase" id="RU363032"/>
    </source>
</evidence>
<dbReference type="PANTHER" id="PTHR30193:SF41">
    <property type="entry name" value="DIACETYLCHITOBIOSE UPTAKE SYSTEM PERMEASE PROTEIN NGCF"/>
    <property type="match status" value="1"/>
</dbReference>
<keyword evidence="6 7" id="KW-0472">Membrane</keyword>
<evidence type="ECO:0000256" key="4">
    <source>
        <dbReference type="ARBA" id="ARBA00022692"/>
    </source>
</evidence>
<dbReference type="PANTHER" id="PTHR30193">
    <property type="entry name" value="ABC TRANSPORTER PERMEASE PROTEIN"/>
    <property type="match status" value="1"/>
</dbReference>
<keyword evidence="11" id="KW-1185">Reference proteome</keyword>
<feature type="transmembrane region" description="Helical" evidence="7">
    <location>
        <begin position="223"/>
        <end position="248"/>
    </location>
</feature>
<dbReference type="Proteomes" id="UP000316747">
    <property type="component" value="Unassembled WGS sequence"/>
</dbReference>
<dbReference type="PROSITE" id="PS50928">
    <property type="entry name" value="ABC_TM1"/>
    <property type="match status" value="1"/>
</dbReference>
<feature type="transmembrane region" description="Helical" evidence="7">
    <location>
        <begin position="129"/>
        <end position="149"/>
    </location>
</feature>
<dbReference type="Gene3D" id="1.10.3720.10">
    <property type="entry name" value="MetI-like"/>
    <property type="match status" value="1"/>
</dbReference>
<keyword evidence="2 7" id="KW-0813">Transport</keyword>
<evidence type="ECO:0000256" key="1">
    <source>
        <dbReference type="ARBA" id="ARBA00004651"/>
    </source>
</evidence>
<feature type="transmembrane region" description="Helical" evidence="7">
    <location>
        <begin position="181"/>
        <end position="202"/>
    </location>
</feature>
<dbReference type="InterPro" id="IPR035906">
    <property type="entry name" value="MetI-like_sf"/>
</dbReference>
<comment type="similarity">
    <text evidence="7">Belongs to the binding-protein-dependent transport system permease family.</text>
</comment>
<sequence>MTAIKTEVAGRTAAPPPRAPRRRAQGLQGSRKRAGWVMLAPALVHAAVFLLLPMVMLVALSFTDYQFLGAYHWVGIDNFVQLMSDDRWRTALLNTVLYTVVTVPIAMAVALLIALGLNSGIRARGAMRVLYYMPQVTATVAVATVWLWIYQPDVGLANSVLGLFGLPPQGWLTNPNLSLPSLMLVGVWQGLGAKMVVYLAALQSVSRDQLEAAQLDGANRWQTFWNVTWPALGPAHFFVFVTSTIASFQVFDLVFVMTKGGPGSSSTVMTYEIYENAFQGLQLGYAAAQSVVLVVLIGVFTLIGLRLQKVSSDV</sequence>